<dbReference type="InterPro" id="IPR005467">
    <property type="entry name" value="His_kinase_dom"/>
</dbReference>
<keyword evidence="8" id="KW-1133">Transmembrane helix</keyword>
<keyword evidence="8" id="KW-0472">Membrane</keyword>
<dbReference type="PANTHER" id="PTHR43047">
    <property type="entry name" value="TWO-COMPONENT HISTIDINE PROTEIN KINASE"/>
    <property type="match status" value="1"/>
</dbReference>
<dbReference type="InterPro" id="IPR003660">
    <property type="entry name" value="HAMP_dom"/>
</dbReference>
<protein>
    <recommendedName>
        <fullName evidence="3">histidine kinase</fullName>
        <ecNumber evidence="3">2.7.13.3</ecNumber>
    </recommendedName>
</protein>
<dbReference type="PROSITE" id="PS50109">
    <property type="entry name" value="HIS_KIN"/>
    <property type="match status" value="1"/>
</dbReference>
<feature type="domain" description="Response regulatory" evidence="10">
    <location>
        <begin position="485"/>
        <end position="602"/>
    </location>
</feature>
<accession>A0A832J397</accession>
<dbReference type="AlphaFoldDB" id="A0A832J397"/>
<proteinExistence type="predicted"/>
<keyword evidence="8" id="KW-0812">Transmembrane</keyword>
<evidence type="ECO:0000256" key="2">
    <source>
        <dbReference type="ARBA" id="ARBA00004370"/>
    </source>
</evidence>
<organism evidence="12">
    <name type="scientific">Candidatus Tenderia electrophaga</name>
    <dbReference type="NCBI Taxonomy" id="1748243"/>
    <lineage>
        <taxon>Bacteria</taxon>
        <taxon>Pseudomonadati</taxon>
        <taxon>Pseudomonadota</taxon>
        <taxon>Gammaproteobacteria</taxon>
        <taxon>Candidatus Tenderiales</taxon>
        <taxon>Candidatus Tenderiaceae</taxon>
        <taxon>Candidatus Tenderia</taxon>
    </lineage>
</organism>
<dbReference type="CDD" id="cd06225">
    <property type="entry name" value="HAMP"/>
    <property type="match status" value="1"/>
</dbReference>
<dbReference type="GO" id="GO:0000155">
    <property type="term" value="F:phosphorelay sensor kinase activity"/>
    <property type="evidence" value="ECO:0007669"/>
    <property type="project" value="InterPro"/>
</dbReference>
<dbReference type="CDD" id="cd16922">
    <property type="entry name" value="HATPase_EvgS-ArcB-TorS-like"/>
    <property type="match status" value="1"/>
</dbReference>
<feature type="domain" description="Histidine kinase" evidence="9">
    <location>
        <begin position="239"/>
        <end position="456"/>
    </location>
</feature>
<dbReference type="InterPro" id="IPR036097">
    <property type="entry name" value="HisK_dim/P_sf"/>
</dbReference>
<dbReference type="PRINTS" id="PR00344">
    <property type="entry name" value="BCTRLSENSOR"/>
</dbReference>
<evidence type="ECO:0000256" key="3">
    <source>
        <dbReference type="ARBA" id="ARBA00012438"/>
    </source>
</evidence>
<evidence type="ECO:0000313" key="12">
    <source>
        <dbReference type="EMBL" id="HHJ80800.1"/>
    </source>
</evidence>
<dbReference type="InterPro" id="IPR001789">
    <property type="entry name" value="Sig_transdc_resp-reg_receiver"/>
</dbReference>
<dbReference type="InterPro" id="IPR003594">
    <property type="entry name" value="HATPase_dom"/>
</dbReference>
<evidence type="ECO:0000256" key="5">
    <source>
        <dbReference type="ARBA" id="ARBA00022679"/>
    </source>
</evidence>
<dbReference type="SMART" id="SM00388">
    <property type="entry name" value="HisKA"/>
    <property type="match status" value="1"/>
</dbReference>
<evidence type="ECO:0000259" key="11">
    <source>
        <dbReference type="PROSITE" id="PS50885"/>
    </source>
</evidence>
<dbReference type="Gene3D" id="1.10.287.130">
    <property type="match status" value="1"/>
</dbReference>
<reference evidence="12" key="1">
    <citation type="journal article" date="2020" name="mSystems">
        <title>Genome- and Community-Level Interaction Insights into Carbon Utilization and Element Cycling Functions of Hydrothermarchaeota in Hydrothermal Sediment.</title>
        <authorList>
            <person name="Zhou Z."/>
            <person name="Liu Y."/>
            <person name="Xu W."/>
            <person name="Pan J."/>
            <person name="Luo Z.H."/>
            <person name="Li M."/>
        </authorList>
    </citation>
    <scope>NUCLEOTIDE SEQUENCE [LARGE SCALE GENOMIC DNA]</scope>
    <source>
        <strain evidence="12">HyVt-505</strain>
    </source>
</reference>
<dbReference type="SUPFAM" id="SSF158472">
    <property type="entry name" value="HAMP domain-like"/>
    <property type="match status" value="1"/>
</dbReference>
<feature type="modified residue" description="4-aspartylphosphate" evidence="7">
    <location>
        <position position="535"/>
    </location>
</feature>
<comment type="caution">
    <text evidence="12">The sequence shown here is derived from an EMBL/GenBank/DDBJ whole genome shotgun (WGS) entry which is preliminary data.</text>
</comment>
<feature type="transmembrane region" description="Helical" evidence="8">
    <location>
        <begin position="144"/>
        <end position="162"/>
    </location>
</feature>
<sequence length="610" mass="67575">MGIRSKLLWPIVLAFTVLMAVIHFYIVPQMLAGEKEVGVGREHQILGAMESGIARVLLRGDLAAMYAVLDRQIEARQGVWVWLELRKPDGKRLYPLADRPQPTGEFLVSLNHPLVWGGAKVADISLVVDLEAEYLNALAQMRNIELLLLFVMLVLLVAGLLFQERQIRRPLLRLEQAASRMAGGDFDVQLPESSRDEIGRLTHVFEDMRRDLQTVHKGLVDAREEAEKASQAKSEFLSRMSHELRTPMNAILGFSQLLELEIDEPENRAHIAEIMRAGDHLLDLINEVLDLAKIESGKVDLLLEDVRCSRVCHESLALVRSLANSYEVELNEPCCESMSTMVHVDFTRFKQVLVNLLSNAIKYNRPGGKVSLRCEMQASGRLRFSVTDTGLGLSEVQQQRLFNPFDRLGAEAGGVDGTGIGLVISKRLIEAMGGEIGFESSPGEGSTFWVEVEQGEAGHEQGSSGLTHQSAQEAVEQAGKTKQATILYIEDNPANLRLVERIIGLCTPYRLMSAHDATLGIELARLHRPDLILMDINLPGMDGYTAFNKLQGFDETRAIAVIAISANAMSQDIERGRELGFVDYLTKPIDVDALVAAMEKNMPGDGPLQQ</sequence>
<feature type="transmembrane region" description="Helical" evidence="8">
    <location>
        <begin position="7"/>
        <end position="26"/>
    </location>
</feature>
<dbReference type="SUPFAM" id="SSF52172">
    <property type="entry name" value="CheY-like"/>
    <property type="match status" value="1"/>
</dbReference>
<keyword evidence="5" id="KW-0808">Transferase</keyword>
<dbReference type="EC" id="2.7.13.3" evidence="3"/>
<dbReference type="Pfam" id="PF00672">
    <property type="entry name" value="HAMP"/>
    <property type="match status" value="1"/>
</dbReference>
<keyword evidence="6" id="KW-0418">Kinase</keyword>
<dbReference type="Pfam" id="PF00072">
    <property type="entry name" value="Response_reg"/>
    <property type="match status" value="1"/>
</dbReference>
<dbReference type="InterPro" id="IPR003661">
    <property type="entry name" value="HisK_dim/P_dom"/>
</dbReference>
<dbReference type="InterPro" id="IPR004358">
    <property type="entry name" value="Sig_transdc_His_kin-like_C"/>
</dbReference>
<dbReference type="SUPFAM" id="SSF47384">
    <property type="entry name" value="Homodimeric domain of signal transducing histidine kinase"/>
    <property type="match status" value="1"/>
</dbReference>
<keyword evidence="4 7" id="KW-0597">Phosphoprotein</keyword>
<evidence type="ECO:0000256" key="4">
    <source>
        <dbReference type="ARBA" id="ARBA00022553"/>
    </source>
</evidence>
<dbReference type="GO" id="GO:0016020">
    <property type="term" value="C:membrane"/>
    <property type="evidence" value="ECO:0007669"/>
    <property type="project" value="UniProtKB-SubCell"/>
</dbReference>
<dbReference type="InterPro" id="IPR036890">
    <property type="entry name" value="HATPase_C_sf"/>
</dbReference>
<evidence type="ECO:0000256" key="7">
    <source>
        <dbReference type="PROSITE-ProRule" id="PRU00169"/>
    </source>
</evidence>
<dbReference type="SUPFAM" id="SSF55874">
    <property type="entry name" value="ATPase domain of HSP90 chaperone/DNA topoisomerase II/histidine kinase"/>
    <property type="match status" value="1"/>
</dbReference>
<dbReference type="PROSITE" id="PS50885">
    <property type="entry name" value="HAMP"/>
    <property type="match status" value="1"/>
</dbReference>
<dbReference type="SMART" id="SM00304">
    <property type="entry name" value="HAMP"/>
    <property type="match status" value="1"/>
</dbReference>
<dbReference type="PROSITE" id="PS50110">
    <property type="entry name" value="RESPONSE_REGULATORY"/>
    <property type="match status" value="1"/>
</dbReference>
<dbReference type="SMART" id="SM00448">
    <property type="entry name" value="REC"/>
    <property type="match status" value="1"/>
</dbReference>
<evidence type="ECO:0000259" key="9">
    <source>
        <dbReference type="PROSITE" id="PS50109"/>
    </source>
</evidence>
<comment type="subcellular location">
    <subcellularLocation>
        <location evidence="2">Membrane</location>
    </subcellularLocation>
</comment>
<dbReference type="Pfam" id="PF02518">
    <property type="entry name" value="HATPase_c"/>
    <property type="match status" value="1"/>
</dbReference>
<dbReference type="Proteomes" id="UP000885832">
    <property type="component" value="Unassembled WGS sequence"/>
</dbReference>
<dbReference type="Pfam" id="PF00512">
    <property type="entry name" value="HisKA"/>
    <property type="match status" value="1"/>
</dbReference>
<comment type="catalytic activity">
    <reaction evidence="1">
        <text>ATP + protein L-histidine = ADP + protein N-phospho-L-histidine.</text>
        <dbReference type="EC" id="2.7.13.3"/>
    </reaction>
</comment>
<dbReference type="Gene3D" id="6.10.340.10">
    <property type="match status" value="1"/>
</dbReference>
<evidence type="ECO:0000256" key="1">
    <source>
        <dbReference type="ARBA" id="ARBA00000085"/>
    </source>
</evidence>
<evidence type="ECO:0000256" key="6">
    <source>
        <dbReference type="ARBA" id="ARBA00022777"/>
    </source>
</evidence>
<dbReference type="EMBL" id="DRNF01000258">
    <property type="protein sequence ID" value="HHJ80800.1"/>
    <property type="molecule type" value="Genomic_DNA"/>
</dbReference>
<evidence type="ECO:0000256" key="8">
    <source>
        <dbReference type="SAM" id="Phobius"/>
    </source>
</evidence>
<evidence type="ECO:0000259" key="10">
    <source>
        <dbReference type="PROSITE" id="PS50110"/>
    </source>
</evidence>
<dbReference type="Gene3D" id="3.30.565.10">
    <property type="entry name" value="Histidine kinase-like ATPase, C-terminal domain"/>
    <property type="match status" value="1"/>
</dbReference>
<dbReference type="InterPro" id="IPR011006">
    <property type="entry name" value="CheY-like_superfamily"/>
</dbReference>
<dbReference type="CDD" id="cd00082">
    <property type="entry name" value="HisKA"/>
    <property type="match status" value="1"/>
</dbReference>
<gene>
    <name evidence="12" type="ORF">ENJ65_04115</name>
</gene>
<name>A0A832J397_9GAMM</name>
<feature type="domain" description="HAMP" evidence="11">
    <location>
        <begin position="165"/>
        <end position="217"/>
    </location>
</feature>
<dbReference type="Gene3D" id="3.40.50.2300">
    <property type="match status" value="1"/>
</dbReference>
<dbReference type="SMART" id="SM00387">
    <property type="entry name" value="HATPase_c"/>
    <property type="match status" value="1"/>
</dbReference>